<name>A0ABP5GN15_9ACTN</name>
<keyword evidence="2" id="KW-1185">Reference proteome</keyword>
<dbReference type="RefSeq" id="WP_344669202.1">
    <property type="nucleotide sequence ID" value="NZ_BAAAQN010000044.1"/>
</dbReference>
<gene>
    <name evidence="1" type="ORF">GCM10009839_61770</name>
</gene>
<dbReference type="EMBL" id="BAAAQN010000044">
    <property type="protein sequence ID" value="GAA2047993.1"/>
    <property type="molecule type" value="Genomic_DNA"/>
</dbReference>
<sequence length="189" mass="20184">MPNTDSAEDLLRRLTADEETARSLEIHAGFDALRPDPLENLSIPCGLPLVPIAGDGAGGTFYLVGDESAERRPVLYTDSEGAGSLVAEDLAEALSIFIALGFWHDVGYGIDLDAVEADLRENEPDIDEARAELFATVGVPVISREQARDLLLAAAARTAPDYVALADFADAVPYSLMFGPRPWVVDPAS</sequence>
<proteinExistence type="predicted"/>
<evidence type="ECO:0008006" key="3">
    <source>
        <dbReference type="Google" id="ProtNLM"/>
    </source>
</evidence>
<evidence type="ECO:0000313" key="2">
    <source>
        <dbReference type="Proteomes" id="UP001500751"/>
    </source>
</evidence>
<protein>
    <recommendedName>
        <fullName evidence="3">SUKH-4 immunity protein of toxin-antitoxin system</fullName>
    </recommendedName>
</protein>
<evidence type="ECO:0000313" key="1">
    <source>
        <dbReference type="EMBL" id="GAA2047993.1"/>
    </source>
</evidence>
<organism evidence="1 2">
    <name type="scientific">Catenulispora yoronensis</name>
    <dbReference type="NCBI Taxonomy" id="450799"/>
    <lineage>
        <taxon>Bacteria</taxon>
        <taxon>Bacillati</taxon>
        <taxon>Actinomycetota</taxon>
        <taxon>Actinomycetes</taxon>
        <taxon>Catenulisporales</taxon>
        <taxon>Catenulisporaceae</taxon>
        <taxon>Catenulispora</taxon>
    </lineage>
</organism>
<reference evidence="2" key="1">
    <citation type="journal article" date="2019" name="Int. J. Syst. Evol. Microbiol.">
        <title>The Global Catalogue of Microorganisms (GCM) 10K type strain sequencing project: providing services to taxonomists for standard genome sequencing and annotation.</title>
        <authorList>
            <consortium name="The Broad Institute Genomics Platform"/>
            <consortium name="The Broad Institute Genome Sequencing Center for Infectious Disease"/>
            <person name="Wu L."/>
            <person name="Ma J."/>
        </authorList>
    </citation>
    <scope>NUCLEOTIDE SEQUENCE [LARGE SCALE GENOMIC DNA]</scope>
    <source>
        <strain evidence="2">JCM 16014</strain>
    </source>
</reference>
<dbReference type="Proteomes" id="UP001500751">
    <property type="component" value="Unassembled WGS sequence"/>
</dbReference>
<accession>A0ABP5GN15</accession>
<comment type="caution">
    <text evidence="1">The sequence shown here is derived from an EMBL/GenBank/DDBJ whole genome shotgun (WGS) entry which is preliminary data.</text>
</comment>